<evidence type="ECO:0000256" key="1">
    <source>
        <dbReference type="SAM" id="MobiDB-lite"/>
    </source>
</evidence>
<feature type="compositionally biased region" description="Polar residues" evidence="1">
    <location>
        <begin position="177"/>
        <end position="189"/>
    </location>
</feature>
<feature type="compositionally biased region" description="Acidic residues" evidence="1">
    <location>
        <begin position="66"/>
        <end position="76"/>
    </location>
</feature>
<gene>
    <name evidence="4" type="ORF">Ocin01_11432</name>
</gene>
<accession>A0A1D2MQW2</accession>
<feature type="transmembrane region" description="Helical" evidence="2">
    <location>
        <begin position="230"/>
        <end position="252"/>
    </location>
</feature>
<sequence length="293" mass="32129">MEQRWIVISVAVLLIAVGTTSGHEGHLNQTQAENSTIVANNTEPKVRNSSPTDQNDDYEWHNTDDYPGDGLDESEVSDNSNQISEQSKNETVPNVISLKNETEPTTNENSSDAQNLEEIPQKNVTNSEESQEQPSENTSNSNLTSKPEAENNNDGSNQVAETMLSPEPPSNGEEAKGSTTEDGTITSTLSKDEEQPSGIVTQDIGDSYTNYTNPVDPVNSEYDQGQGYKAWSVAVVSILVSFAVIFTILYFIRGALIRKRRMDQRKLLRGSVSSEGYFYGDGGEPTIASKFEF</sequence>
<feature type="region of interest" description="Disordered" evidence="1">
    <location>
        <begin position="22"/>
        <end position="95"/>
    </location>
</feature>
<feature type="region of interest" description="Disordered" evidence="1">
    <location>
        <begin position="123"/>
        <end position="212"/>
    </location>
</feature>
<feature type="compositionally biased region" description="Polar residues" evidence="1">
    <location>
        <begin position="77"/>
        <end position="95"/>
    </location>
</feature>
<protein>
    <submittedName>
        <fullName evidence="4">Uncharacterized protein</fullName>
    </submittedName>
</protein>
<comment type="caution">
    <text evidence="4">The sequence shown here is derived from an EMBL/GenBank/DDBJ whole genome shotgun (WGS) entry which is preliminary data.</text>
</comment>
<keyword evidence="2" id="KW-0812">Transmembrane</keyword>
<name>A0A1D2MQW2_ORCCI</name>
<reference evidence="4 5" key="1">
    <citation type="journal article" date="2016" name="Genome Biol. Evol.">
        <title>Gene Family Evolution Reflects Adaptation to Soil Environmental Stressors in the Genome of the Collembolan Orchesella cincta.</title>
        <authorList>
            <person name="Faddeeva-Vakhrusheva A."/>
            <person name="Derks M.F."/>
            <person name="Anvar S.Y."/>
            <person name="Agamennone V."/>
            <person name="Suring W."/>
            <person name="Smit S."/>
            <person name="van Straalen N.M."/>
            <person name="Roelofs D."/>
        </authorList>
    </citation>
    <scope>NUCLEOTIDE SEQUENCE [LARGE SCALE GENOMIC DNA]</scope>
    <source>
        <tissue evidence="4">Mixed pool</tissue>
    </source>
</reference>
<evidence type="ECO:0000313" key="4">
    <source>
        <dbReference type="EMBL" id="ODM95251.1"/>
    </source>
</evidence>
<feature type="chain" id="PRO_5008904413" evidence="3">
    <location>
        <begin position="23"/>
        <end position="293"/>
    </location>
</feature>
<feature type="compositionally biased region" description="Polar residues" evidence="1">
    <location>
        <begin position="22"/>
        <end position="53"/>
    </location>
</feature>
<keyword evidence="3" id="KW-0732">Signal</keyword>
<keyword evidence="2" id="KW-1133">Transmembrane helix</keyword>
<dbReference type="AlphaFoldDB" id="A0A1D2MQW2"/>
<organism evidence="4 5">
    <name type="scientific">Orchesella cincta</name>
    <name type="common">Springtail</name>
    <name type="synonym">Podura cincta</name>
    <dbReference type="NCBI Taxonomy" id="48709"/>
    <lineage>
        <taxon>Eukaryota</taxon>
        <taxon>Metazoa</taxon>
        <taxon>Ecdysozoa</taxon>
        <taxon>Arthropoda</taxon>
        <taxon>Hexapoda</taxon>
        <taxon>Collembola</taxon>
        <taxon>Entomobryomorpha</taxon>
        <taxon>Entomobryoidea</taxon>
        <taxon>Orchesellidae</taxon>
        <taxon>Orchesellinae</taxon>
        <taxon>Orchesella</taxon>
    </lineage>
</organism>
<dbReference type="EMBL" id="LJIJ01000694">
    <property type="protein sequence ID" value="ODM95251.1"/>
    <property type="molecule type" value="Genomic_DNA"/>
</dbReference>
<feature type="signal peptide" evidence="3">
    <location>
        <begin position="1"/>
        <end position="22"/>
    </location>
</feature>
<dbReference type="Proteomes" id="UP000094527">
    <property type="component" value="Unassembled WGS sequence"/>
</dbReference>
<keyword evidence="5" id="KW-1185">Reference proteome</keyword>
<evidence type="ECO:0000313" key="5">
    <source>
        <dbReference type="Proteomes" id="UP000094527"/>
    </source>
</evidence>
<keyword evidence="2" id="KW-0472">Membrane</keyword>
<feature type="compositionally biased region" description="Polar residues" evidence="1">
    <location>
        <begin position="150"/>
        <end position="160"/>
    </location>
</feature>
<evidence type="ECO:0000256" key="3">
    <source>
        <dbReference type="SAM" id="SignalP"/>
    </source>
</evidence>
<evidence type="ECO:0000256" key="2">
    <source>
        <dbReference type="SAM" id="Phobius"/>
    </source>
</evidence>
<feature type="compositionally biased region" description="Low complexity" evidence="1">
    <location>
        <begin position="125"/>
        <end position="142"/>
    </location>
</feature>
<proteinExistence type="predicted"/>